<sequence>MSSELGGSDGGKTTVVEDNKSTESPRPQGILEEMEKIKDDFRIRAFIIFSNSNGQAKEKTVTFPLFYGLAYYTCIEIQPMSFVVLSIDKNASRSSVKSNTPMVITYYI</sequence>
<dbReference type="Proteomes" id="UP001160148">
    <property type="component" value="Unassembled WGS sequence"/>
</dbReference>
<comment type="caution">
    <text evidence="2">The sequence shown here is derived from an EMBL/GenBank/DDBJ whole genome shotgun (WGS) entry which is preliminary data.</text>
</comment>
<proteinExistence type="predicted"/>
<evidence type="ECO:0000256" key="1">
    <source>
        <dbReference type="SAM" id="MobiDB-lite"/>
    </source>
</evidence>
<evidence type="ECO:0000313" key="2">
    <source>
        <dbReference type="EMBL" id="CAI6347445.1"/>
    </source>
</evidence>
<reference evidence="2 3" key="1">
    <citation type="submission" date="2023-01" db="EMBL/GenBank/DDBJ databases">
        <authorList>
            <person name="Whitehead M."/>
        </authorList>
    </citation>
    <scope>NUCLEOTIDE SEQUENCE [LARGE SCALE GENOMIC DNA]</scope>
</reference>
<name>A0AAV0VV18_9HEMI</name>
<gene>
    <name evidence="2" type="ORF">MEUPH1_LOCUS4235</name>
</gene>
<evidence type="ECO:0000313" key="3">
    <source>
        <dbReference type="Proteomes" id="UP001160148"/>
    </source>
</evidence>
<protein>
    <submittedName>
        <fullName evidence="2">Uncharacterized protein</fullName>
    </submittedName>
</protein>
<dbReference type="AlphaFoldDB" id="A0AAV0VV18"/>
<accession>A0AAV0VV18</accession>
<organism evidence="2 3">
    <name type="scientific">Macrosiphum euphorbiae</name>
    <name type="common">potato aphid</name>
    <dbReference type="NCBI Taxonomy" id="13131"/>
    <lineage>
        <taxon>Eukaryota</taxon>
        <taxon>Metazoa</taxon>
        <taxon>Ecdysozoa</taxon>
        <taxon>Arthropoda</taxon>
        <taxon>Hexapoda</taxon>
        <taxon>Insecta</taxon>
        <taxon>Pterygota</taxon>
        <taxon>Neoptera</taxon>
        <taxon>Paraneoptera</taxon>
        <taxon>Hemiptera</taxon>
        <taxon>Sternorrhyncha</taxon>
        <taxon>Aphidomorpha</taxon>
        <taxon>Aphidoidea</taxon>
        <taxon>Aphididae</taxon>
        <taxon>Macrosiphini</taxon>
        <taxon>Macrosiphum</taxon>
    </lineage>
</organism>
<dbReference type="EMBL" id="CARXXK010000001">
    <property type="protein sequence ID" value="CAI6347445.1"/>
    <property type="molecule type" value="Genomic_DNA"/>
</dbReference>
<keyword evidence="3" id="KW-1185">Reference proteome</keyword>
<feature type="region of interest" description="Disordered" evidence="1">
    <location>
        <begin position="1"/>
        <end position="28"/>
    </location>
</feature>